<sequence>MEQQNKMKGGYSHVNKYELMCLENQGKDGYQSSERILMAFKVLDDIVPKLGVYARLMGRIKDDLHASVYSSELTTGPDGVVVNQPYFTLVQRTSTKEADKIDMLNEQLDTVKRRLFEKHKQFEESQQKIEEFEENMDNLEEKSLGLEKLVANQKAEIQKLEEELRDEKDRAADMEHRLQGDIHDLQDSIDEGNQEIETLSRYKKGYDDLYLAFLDTAENEFTKKRKQSVISTKRANLINNIESAQKLEEQLQTVLNTAVEEFDKFLEEHKDELQKIETGKEDVTEAELEIQEMDIEQADQELEAVQERFKNTVGDITNELQLLKHHSLTLQDQLQKLELSKPSHGRKELKILDSEGLTKGDSILSAGLGDEDEKNSEPDPFIPQEQVFSKYAAMVYTSSNNGKSFDTFKEADFCPSCGEKTVICPHKLPGSEKVFKLPHSCTHIKISRPKVRVNKDIIEEIMKPVSPEYTIDMAPSSADTSGYQRRPVTDSATSRGSPSIMSSEAHMPHSLHRLFDDYKDRTNVERNIPRPLPLDRTLSQIEQFWSFLMWTDENIDEKTIRNSVLDYLYMFMKERYIIEDIMFLCTHDFLSSVAEHSGNDKTVQVFGNILAGNLDGACFRYTMLLCDFIDQVEWKEVEDFRVFAGIAYRSMDDEDLETLQMTYTSFSENKISGQLVCQFIMHLILKCREPRMFDFENKLLPFKTHDAGQQVLTEKEFMDAIDQFVPLSNEKLRKKLYWESETAVRFDGLRDVVPISRLAQITAYLDLAESANMIKSTIGKKVEEERQRPKSAGSEKGVHESHVVPPGEPLISMTSVKNLAVNVSRRNMIRKERYENQDEGDWY</sequence>
<dbReference type="OrthoDB" id="2142729at2759"/>
<feature type="region of interest" description="Disordered" evidence="2">
    <location>
        <begin position="362"/>
        <end position="381"/>
    </location>
</feature>
<dbReference type="EMBL" id="CAJPWZ010003122">
    <property type="protein sequence ID" value="CAG2252541.1"/>
    <property type="molecule type" value="Genomic_DNA"/>
</dbReference>
<feature type="compositionally biased region" description="Polar residues" evidence="2">
    <location>
        <begin position="490"/>
        <end position="502"/>
    </location>
</feature>
<evidence type="ECO:0000256" key="1">
    <source>
        <dbReference type="SAM" id="Coils"/>
    </source>
</evidence>
<keyword evidence="1" id="KW-0175">Coiled coil</keyword>
<reference evidence="3" key="1">
    <citation type="submission" date="2021-03" db="EMBL/GenBank/DDBJ databases">
        <authorList>
            <person name="Bekaert M."/>
        </authorList>
    </citation>
    <scope>NUCLEOTIDE SEQUENCE</scope>
</reference>
<name>A0A8S3V3Z8_MYTED</name>
<dbReference type="Proteomes" id="UP000683360">
    <property type="component" value="Unassembled WGS sequence"/>
</dbReference>
<comment type="caution">
    <text evidence="3">The sequence shown here is derived from an EMBL/GenBank/DDBJ whole genome shotgun (WGS) entry which is preliminary data.</text>
</comment>
<dbReference type="AlphaFoldDB" id="A0A8S3V3Z8"/>
<evidence type="ECO:0000313" key="3">
    <source>
        <dbReference type="EMBL" id="CAG2252541.1"/>
    </source>
</evidence>
<proteinExistence type="predicted"/>
<feature type="region of interest" description="Disordered" evidence="2">
    <location>
        <begin position="779"/>
        <end position="809"/>
    </location>
</feature>
<evidence type="ECO:0000256" key="2">
    <source>
        <dbReference type="SAM" id="MobiDB-lite"/>
    </source>
</evidence>
<evidence type="ECO:0000313" key="4">
    <source>
        <dbReference type="Proteomes" id="UP000683360"/>
    </source>
</evidence>
<keyword evidence="4" id="KW-1185">Reference proteome</keyword>
<dbReference type="Gene3D" id="1.10.287.1490">
    <property type="match status" value="1"/>
</dbReference>
<organism evidence="3 4">
    <name type="scientific">Mytilus edulis</name>
    <name type="common">Blue mussel</name>
    <dbReference type="NCBI Taxonomy" id="6550"/>
    <lineage>
        <taxon>Eukaryota</taxon>
        <taxon>Metazoa</taxon>
        <taxon>Spiralia</taxon>
        <taxon>Lophotrochozoa</taxon>
        <taxon>Mollusca</taxon>
        <taxon>Bivalvia</taxon>
        <taxon>Autobranchia</taxon>
        <taxon>Pteriomorphia</taxon>
        <taxon>Mytilida</taxon>
        <taxon>Mytiloidea</taxon>
        <taxon>Mytilidae</taxon>
        <taxon>Mytilinae</taxon>
        <taxon>Mytilus</taxon>
    </lineage>
</organism>
<feature type="region of interest" description="Disordered" evidence="2">
    <location>
        <begin position="475"/>
        <end position="503"/>
    </location>
</feature>
<accession>A0A8S3V3Z8</accession>
<feature type="coiled-coil region" evidence="1">
    <location>
        <begin position="234"/>
        <end position="315"/>
    </location>
</feature>
<gene>
    <name evidence="3" type="ORF">MEDL_64142</name>
</gene>
<feature type="coiled-coil region" evidence="1">
    <location>
        <begin position="115"/>
        <end position="177"/>
    </location>
</feature>
<protein>
    <submittedName>
        <fullName evidence="3">Uncharacterized protein</fullName>
    </submittedName>
</protein>